<dbReference type="EMBL" id="CP002683">
    <property type="protein sequence ID" value="AEH45977.1"/>
    <property type="molecule type" value="Genomic_DNA"/>
</dbReference>
<reference evidence="3" key="1">
    <citation type="submission" date="2011-04" db="EMBL/GenBank/DDBJ databases">
        <title>The complete genome of Thermodesulfatator indicus DSM 15286.</title>
        <authorList>
            <person name="Lucas S."/>
            <person name="Copeland A."/>
            <person name="Lapidus A."/>
            <person name="Bruce D."/>
            <person name="Goodwin L."/>
            <person name="Pitluck S."/>
            <person name="Peters L."/>
            <person name="Kyrpides N."/>
            <person name="Mavromatis K."/>
            <person name="Pagani I."/>
            <person name="Ivanova N."/>
            <person name="Saunders L."/>
            <person name="Detter J.C."/>
            <person name="Tapia R."/>
            <person name="Han C."/>
            <person name="Land M."/>
            <person name="Hauser L."/>
            <person name="Markowitz V."/>
            <person name="Cheng J.-F."/>
            <person name="Hugenholtz P."/>
            <person name="Woyke T."/>
            <person name="Wu D."/>
            <person name="Spring S."/>
            <person name="Schroeder M."/>
            <person name="Brambilla E."/>
            <person name="Klenk H.-P."/>
            <person name="Eisen J.A."/>
        </authorList>
    </citation>
    <scope>NUCLEOTIDE SEQUENCE [LARGE SCALE GENOMIC DNA]</scope>
    <source>
        <strain evidence="3">DSM 15286 / JCM 11887 / CIR29812</strain>
    </source>
</reference>
<accession>F8ADG0</accession>
<feature type="compositionally biased region" description="Basic and acidic residues" evidence="1">
    <location>
        <begin position="152"/>
        <end position="163"/>
    </location>
</feature>
<reference evidence="2 3" key="2">
    <citation type="journal article" date="2012" name="Stand. Genomic Sci.">
        <title>Complete genome sequence of the thermophilic sulfate-reducing ocean bacterium Thermodesulfatator indicus type strain (CIR29812(T)).</title>
        <authorList>
            <person name="Anderson I."/>
            <person name="Saunders E."/>
            <person name="Lapidus A."/>
            <person name="Nolan M."/>
            <person name="Lucas S."/>
            <person name="Tice H."/>
            <person name="Del Rio T.G."/>
            <person name="Cheng J.F."/>
            <person name="Han C."/>
            <person name="Tapia R."/>
            <person name="Goodwin L.A."/>
            <person name="Pitluck S."/>
            <person name="Liolios K."/>
            <person name="Mavromatis K."/>
            <person name="Pagani I."/>
            <person name="Ivanova N."/>
            <person name="Mikhailova N."/>
            <person name="Pati A."/>
            <person name="Chen A."/>
            <person name="Palaniappan K."/>
            <person name="Land M."/>
            <person name="Hauser L."/>
            <person name="Jeffries C.D."/>
            <person name="Chang Y.J."/>
            <person name="Brambilla E.M."/>
            <person name="Rohde M."/>
            <person name="Spring S."/>
            <person name="Goker M."/>
            <person name="Detter J.C."/>
            <person name="Woyke T."/>
            <person name="Bristow J."/>
            <person name="Eisen J.A."/>
            <person name="Markowitz V."/>
            <person name="Hugenholtz P."/>
            <person name="Kyrpides N.C."/>
            <person name="Klenk H.P."/>
        </authorList>
    </citation>
    <scope>NUCLEOTIDE SEQUENCE [LARGE SCALE GENOMIC DNA]</scope>
    <source>
        <strain evidence="3">DSM 15286 / JCM 11887 / CIR29812</strain>
    </source>
</reference>
<keyword evidence="3" id="KW-1185">Reference proteome</keyword>
<feature type="region of interest" description="Disordered" evidence="1">
    <location>
        <begin position="124"/>
        <end position="171"/>
    </location>
</feature>
<dbReference type="InParanoid" id="F8ADG0"/>
<evidence type="ECO:0000313" key="3">
    <source>
        <dbReference type="Proteomes" id="UP000006793"/>
    </source>
</evidence>
<dbReference type="KEGG" id="tid:Thein_2129"/>
<dbReference type="Proteomes" id="UP000006793">
    <property type="component" value="Chromosome"/>
</dbReference>
<dbReference type="PaxDb" id="667014-Thein_2129"/>
<protein>
    <submittedName>
        <fullName evidence="2">Uncharacterized protein</fullName>
    </submittedName>
</protein>
<dbReference type="eggNOG" id="ENOG5032GT4">
    <property type="taxonomic scope" value="Bacteria"/>
</dbReference>
<name>F8ADG0_THEID</name>
<dbReference type="HOGENOM" id="CLU_1562153_0_0_0"/>
<dbReference type="STRING" id="667014.Thein_2129"/>
<sequence>MGLTSSLVAANFDDIVTKNIFSPSRQYVPYITNQKPKDVKKDFLTKYLILRGTLIKENERLAVIEVLPAAKRELGLETNTRRVVVGQGETLGNCQVLKVLPGEVILGGRCEDITLSLKESPERKKPFFHVKRPERNVQTPYKKQPPRPPHRLPHETKRTEKIKKIIPKPKR</sequence>
<evidence type="ECO:0000256" key="1">
    <source>
        <dbReference type="SAM" id="MobiDB-lite"/>
    </source>
</evidence>
<evidence type="ECO:0000313" key="2">
    <source>
        <dbReference type="EMBL" id="AEH45977.1"/>
    </source>
</evidence>
<gene>
    <name evidence="2" type="ordered locus">Thein_2129</name>
</gene>
<organism evidence="2 3">
    <name type="scientific">Thermodesulfatator indicus (strain DSM 15286 / JCM 11887 / CIR29812)</name>
    <dbReference type="NCBI Taxonomy" id="667014"/>
    <lineage>
        <taxon>Bacteria</taxon>
        <taxon>Pseudomonadati</taxon>
        <taxon>Thermodesulfobacteriota</taxon>
        <taxon>Thermodesulfobacteria</taxon>
        <taxon>Thermodesulfobacteriales</taxon>
        <taxon>Thermodesulfatatoraceae</taxon>
        <taxon>Thermodesulfatator</taxon>
    </lineage>
</organism>
<dbReference type="AlphaFoldDB" id="F8ADG0"/>
<proteinExistence type="predicted"/>
<feature type="compositionally biased region" description="Basic and acidic residues" evidence="1">
    <location>
        <begin position="124"/>
        <end position="135"/>
    </location>
</feature>